<keyword evidence="3" id="KW-1185">Reference proteome</keyword>
<dbReference type="RefSeq" id="XP_007404670.1">
    <property type="nucleotide sequence ID" value="XM_007404608.1"/>
</dbReference>
<feature type="signal peptide" evidence="1">
    <location>
        <begin position="1"/>
        <end position="22"/>
    </location>
</feature>
<name>F4R5A7_MELLP</name>
<evidence type="ECO:0000313" key="3">
    <source>
        <dbReference type="Proteomes" id="UP000001072"/>
    </source>
</evidence>
<dbReference type="KEGG" id="mlr:MELLADRAFT_123910"/>
<dbReference type="InParanoid" id="F4R5A7"/>
<dbReference type="EMBL" id="GL883091">
    <property type="protein sequence ID" value="EGG12295.1"/>
    <property type="molecule type" value="Genomic_DNA"/>
</dbReference>
<gene>
    <name evidence="2" type="ORF">MELLADRAFT_123910</name>
</gene>
<keyword evidence="1" id="KW-0732">Signal</keyword>
<accession>F4R5A7</accession>
<proteinExistence type="predicted"/>
<dbReference type="Proteomes" id="UP000001072">
    <property type="component" value="Unassembled WGS sequence"/>
</dbReference>
<evidence type="ECO:0000313" key="2">
    <source>
        <dbReference type="EMBL" id="EGG12295.1"/>
    </source>
</evidence>
<dbReference type="VEuPathDB" id="FungiDB:MELLADRAFT_123910"/>
<dbReference type="GeneID" id="18926529"/>
<feature type="chain" id="PRO_5003321358" evidence="1">
    <location>
        <begin position="23"/>
        <end position="213"/>
    </location>
</feature>
<reference evidence="3" key="1">
    <citation type="journal article" date="2011" name="Proc. Natl. Acad. Sci. U.S.A.">
        <title>Obligate biotrophy features unraveled by the genomic analysis of rust fungi.</title>
        <authorList>
            <person name="Duplessis S."/>
            <person name="Cuomo C.A."/>
            <person name="Lin Y.-C."/>
            <person name="Aerts A."/>
            <person name="Tisserant E."/>
            <person name="Veneault-Fourrey C."/>
            <person name="Joly D.L."/>
            <person name="Hacquard S."/>
            <person name="Amselem J."/>
            <person name="Cantarel B.L."/>
            <person name="Chiu R."/>
            <person name="Coutinho P.M."/>
            <person name="Feau N."/>
            <person name="Field M."/>
            <person name="Frey P."/>
            <person name="Gelhaye E."/>
            <person name="Goldberg J."/>
            <person name="Grabherr M.G."/>
            <person name="Kodira C.D."/>
            <person name="Kohler A."/>
            <person name="Kuees U."/>
            <person name="Lindquist E.A."/>
            <person name="Lucas S.M."/>
            <person name="Mago R."/>
            <person name="Mauceli E."/>
            <person name="Morin E."/>
            <person name="Murat C."/>
            <person name="Pangilinan J.L."/>
            <person name="Park R."/>
            <person name="Pearson M."/>
            <person name="Quesneville H."/>
            <person name="Rouhier N."/>
            <person name="Sakthikumar S."/>
            <person name="Salamov A.A."/>
            <person name="Schmutz J."/>
            <person name="Selles B."/>
            <person name="Shapiro H."/>
            <person name="Tanguay P."/>
            <person name="Tuskan G.A."/>
            <person name="Henrissat B."/>
            <person name="Van de Peer Y."/>
            <person name="Rouze P."/>
            <person name="Ellis J.G."/>
            <person name="Dodds P.N."/>
            <person name="Schein J.E."/>
            <person name="Zhong S."/>
            <person name="Hamelin R.C."/>
            <person name="Grigoriev I.V."/>
            <person name="Szabo L.J."/>
            <person name="Martin F."/>
        </authorList>
    </citation>
    <scope>NUCLEOTIDE SEQUENCE [LARGE SCALE GENOMIC DNA]</scope>
    <source>
        <strain evidence="3">98AG31 / pathotype 3-4-7</strain>
    </source>
</reference>
<dbReference type="HOGENOM" id="CLU_1454747_0_0_1"/>
<organism evidence="3">
    <name type="scientific">Melampsora larici-populina (strain 98AG31 / pathotype 3-4-7)</name>
    <name type="common">Poplar leaf rust fungus</name>
    <dbReference type="NCBI Taxonomy" id="747676"/>
    <lineage>
        <taxon>Eukaryota</taxon>
        <taxon>Fungi</taxon>
        <taxon>Dikarya</taxon>
        <taxon>Basidiomycota</taxon>
        <taxon>Pucciniomycotina</taxon>
        <taxon>Pucciniomycetes</taxon>
        <taxon>Pucciniales</taxon>
        <taxon>Melampsoraceae</taxon>
        <taxon>Melampsora</taxon>
    </lineage>
</organism>
<dbReference type="AlphaFoldDB" id="F4R5A7"/>
<protein>
    <submittedName>
        <fullName evidence="2">Secreted protein</fullName>
    </submittedName>
</protein>
<sequence>MKNLLSLLIVLQTLLIFGQVNSHDKLSVRSSTSDKVSLTSLVKRKNKDSNEQGSNALMTRQQTETPMNCFVNQQDRKLGYASHCYTAIALLYDQTKGYPACAIFKSCAVQPLDNNQAPMGGRTDNQGQPLPLPMTLPQMNKAYDTIFSIVAEGIPNCENYQLPNNVNVDPKYVLEPKSMFPTFLIGVASKQGQGDVAEACNPTLAAKMIKEAM</sequence>
<evidence type="ECO:0000256" key="1">
    <source>
        <dbReference type="SAM" id="SignalP"/>
    </source>
</evidence>